<sequence length="668" mass="74548">MDPVSAAGFASSLITFIDFSYKLIHGSVDLYKSAAGATDDNVRISSIVEDLRKITETISTPAPPEDDGPHSRELNKLALECQDVSKELADILETLKRREGNKAWRSLEAAWKSMRKSDKVAALVNQLATYRMQLLLRLGLILNDNQISVEKQLSELQKGNTDHFAQTITQLDNVRQAIENLEKKVMGEAGHALHPSPDMNSSHGALHELCTELSLIVQNLRAVAARAPADLHVLNRLYFESLHAREDDVSDAEFNTFAWLLHEEGGDEESGAESDEERGEESDEESIDSYYSSKTEASTGGSNHDTGDDTDSPTHTAVANDEAVIDDDDIEDPDHGEDTAGSEYNEDDNGSASIGSSISDIQTSYLEVRRSLREKFKAWLRLENGVFHISGKAGSGKSTLMKRTCQDQALMDGLNVWAADRKLTHRFCFFIDGLDEFKGDSSDHKELARQLRAWGNSPDVKICVSSRPYQAFLDVFDSKMRINIVDATKLDIYRVVKGTLAEQPADYLSPHILHELAIQIWHRADGVFLWARLVVRSVTEGTLYRSSHRALMEKVEQTPKGLSALFGQMSDSIDSSDRERSDRMLLFASRQGRGHFLLYSWLDDLADPKFPFEQPVCELPMEEYLERRSTVAAQLKLLSKGLLEISEGSDDIDFFHRSPMGSDSNLPS</sequence>
<dbReference type="STRING" id="1051616.A0A3M9Y9Z5"/>
<feature type="compositionally biased region" description="Polar residues" evidence="1">
    <location>
        <begin position="294"/>
        <end position="304"/>
    </location>
</feature>
<dbReference type="RefSeq" id="XP_028494744.1">
    <property type="nucleotide sequence ID" value="XM_028641190.1"/>
</dbReference>
<gene>
    <name evidence="2" type="ORF">D7B24_007073</name>
</gene>
<dbReference type="PANTHER" id="PTHR10039:SF5">
    <property type="entry name" value="NACHT DOMAIN-CONTAINING PROTEIN"/>
    <property type="match status" value="1"/>
</dbReference>
<evidence type="ECO:0000256" key="1">
    <source>
        <dbReference type="SAM" id="MobiDB-lite"/>
    </source>
</evidence>
<proteinExistence type="predicted"/>
<evidence type="ECO:0000313" key="2">
    <source>
        <dbReference type="EMBL" id="RNJ56586.1"/>
    </source>
</evidence>
<dbReference type="SUPFAM" id="SSF52540">
    <property type="entry name" value="P-loop containing nucleoside triphosphate hydrolases"/>
    <property type="match status" value="1"/>
</dbReference>
<feature type="region of interest" description="Disordered" evidence="1">
    <location>
        <begin position="262"/>
        <end position="356"/>
    </location>
</feature>
<dbReference type="Proteomes" id="UP000267145">
    <property type="component" value="Unassembled WGS sequence"/>
</dbReference>
<reference evidence="2 3" key="1">
    <citation type="submission" date="2018-10" db="EMBL/GenBank/DDBJ databases">
        <title>Genome sequence of Verticillium nonalfalfae VnAa140.</title>
        <authorList>
            <person name="Stajich J.E."/>
            <person name="Kasson M.T."/>
        </authorList>
    </citation>
    <scope>NUCLEOTIDE SEQUENCE [LARGE SCALE GENOMIC DNA]</scope>
    <source>
        <strain evidence="2 3">VnAa140</strain>
    </source>
</reference>
<evidence type="ECO:0000313" key="3">
    <source>
        <dbReference type="Proteomes" id="UP000267145"/>
    </source>
</evidence>
<dbReference type="AlphaFoldDB" id="A0A3M9Y9Z5"/>
<feature type="compositionally biased region" description="Acidic residues" evidence="1">
    <location>
        <begin position="323"/>
        <end position="335"/>
    </location>
</feature>
<dbReference type="PANTHER" id="PTHR10039">
    <property type="entry name" value="AMELOGENIN"/>
    <property type="match status" value="1"/>
</dbReference>
<organism evidence="2 3">
    <name type="scientific">Verticillium nonalfalfae</name>
    <dbReference type="NCBI Taxonomy" id="1051616"/>
    <lineage>
        <taxon>Eukaryota</taxon>
        <taxon>Fungi</taxon>
        <taxon>Dikarya</taxon>
        <taxon>Ascomycota</taxon>
        <taxon>Pezizomycotina</taxon>
        <taxon>Sordariomycetes</taxon>
        <taxon>Hypocreomycetidae</taxon>
        <taxon>Glomerellales</taxon>
        <taxon>Plectosphaerellaceae</taxon>
        <taxon>Verticillium</taxon>
    </lineage>
</organism>
<protein>
    <submittedName>
        <fullName evidence="2">Uncharacterized protein</fullName>
    </submittedName>
</protein>
<feature type="compositionally biased region" description="Acidic residues" evidence="1">
    <location>
        <begin position="265"/>
        <end position="287"/>
    </location>
</feature>
<dbReference type="InterPro" id="IPR027417">
    <property type="entry name" value="P-loop_NTPase"/>
</dbReference>
<keyword evidence="3" id="KW-1185">Reference proteome</keyword>
<dbReference type="GeneID" id="39610762"/>
<name>A0A3M9Y9Z5_9PEZI</name>
<comment type="caution">
    <text evidence="2">The sequence shown here is derived from an EMBL/GenBank/DDBJ whole genome shotgun (WGS) entry which is preliminary data.</text>
</comment>
<accession>A0A3M9Y9Z5</accession>
<dbReference type="EMBL" id="RBVV01000054">
    <property type="protein sequence ID" value="RNJ56586.1"/>
    <property type="molecule type" value="Genomic_DNA"/>
</dbReference>